<proteinExistence type="predicted"/>
<evidence type="ECO:0000313" key="2">
    <source>
        <dbReference type="EMBL" id="MCF0039834.1"/>
    </source>
</evidence>
<dbReference type="Gene3D" id="1.25.40.20">
    <property type="entry name" value="Ankyrin repeat-containing domain"/>
    <property type="match status" value="4"/>
</dbReference>
<reference evidence="2" key="1">
    <citation type="submission" date="2021-12" db="EMBL/GenBank/DDBJ databases">
        <title>Novel species in genus Dyadobacter.</title>
        <authorList>
            <person name="Ma C."/>
        </authorList>
    </citation>
    <scope>NUCLEOTIDE SEQUENCE</scope>
    <source>
        <strain evidence="2">CY399</strain>
    </source>
</reference>
<name>A0A9X1P6K3_9BACT</name>
<organism evidence="2 3">
    <name type="scientific">Dyadobacter fanqingshengii</name>
    <dbReference type="NCBI Taxonomy" id="2906443"/>
    <lineage>
        <taxon>Bacteria</taxon>
        <taxon>Pseudomonadati</taxon>
        <taxon>Bacteroidota</taxon>
        <taxon>Cytophagia</taxon>
        <taxon>Cytophagales</taxon>
        <taxon>Spirosomataceae</taxon>
        <taxon>Dyadobacter</taxon>
    </lineage>
</organism>
<keyword evidence="3" id="KW-1185">Reference proteome</keyword>
<sequence length="544" mass="60134">MTRPDALSKNERLFWSTGSGTDVWAMFCAAKNGDLETIKSLLQKDASLVRGEFEYRTPMAFAVQENQLEAAAYLLAHKASPVKSGTDDTLVQIACDRGYGQMQQLLESAMAQEKGSWQGNEIADAIRHRNLERVEHLLNVSEDYLHARDDSGNQPIHWAVMSRQPDMISLLLSKGADIHAQRPDGARPIQLTNGDYAYRGWRDVPEDAVKPHEIYKILLAHGAYLDICMASLKGDEVRVRELLNDDPSLANRVSDYVSYYPGSGAPIKNAAMAGHINIVKLLLDNGADPNLPEEGIAPKGHALHSAVVYGHHEIVKLLLDHGAYPNVPIESSADTLSAAINREDKAMVELLCSYGAAREIHLLAYYGDIQTAAAVFAANPEKANDPEALENAASEGNDSFVRLMLRYQPELPKRIAVGVKSSGPDEPTKSRELSELLFQHGMNPNYTNWLNVRPMHRFAKRGDLDNAAIFISHGAEINVLDDELCSTPLGWAAKYGKTEMVRFLLEKGADPNLPIDKTWAQPISWAKSRGQHEIVSVLEAKRFV</sequence>
<dbReference type="InterPro" id="IPR036770">
    <property type="entry name" value="Ankyrin_rpt-contain_sf"/>
</dbReference>
<dbReference type="PANTHER" id="PTHR46224:SF6">
    <property type="entry name" value="ANKYRIN REPEAT FAMILY PROTEIN"/>
    <property type="match status" value="1"/>
</dbReference>
<dbReference type="AlphaFoldDB" id="A0A9X1P6K3"/>
<accession>A0A9X1P6K3</accession>
<feature type="repeat" description="ANK" evidence="1">
    <location>
        <begin position="151"/>
        <end position="183"/>
    </location>
</feature>
<dbReference type="Pfam" id="PF12796">
    <property type="entry name" value="Ank_2"/>
    <property type="match status" value="4"/>
</dbReference>
<gene>
    <name evidence="2" type="ORF">LXM24_07030</name>
</gene>
<dbReference type="PANTHER" id="PTHR46224">
    <property type="entry name" value="ANKYRIN REPEAT FAMILY PROTEIN"/>
    <property type="match status" value="1"/>
</dbReference>
<evidence type="ECO:0000256" key="1">
    <source>
        <dbReference type="PROSITE-ProRule" id="PRU00023"/>
    </source>
</evidence>
<dbReference type="SMART" id="SM00248">
    <property type="entry name" value="ANK"/>
    <property type="match status" value="9"/>
</dbReference>
<evidence type="ECO:0000313" key="3">
    <source>
        <dbReference type="Proteomes" id="UP001139700"/>
    </source>
</evidence>
<dbReference type="InterPro" id="IPR002110">
    <property type="entry name" value="Ankyrin_rpt"/>
</dbReference>
<protein>
    <submittedName>
        <fullName evidence="2">Ankyrin repeat domain-containing protein</fullName>
    </submittedName>
</protein>
<feature type="repeat" description="ANK" evidence="1">
    <location>
        <begin position="302"/>
        <end position="330"/>
    </location>
</feature>
<dbReference type="PROSITE" id="PS50297">
    <property type="entry name" value="ANK_REP_REGION"/>
    <property type="match status" value="4"/>
</dbReference>
<feature type="repeat" description="ANK" evidence="1">
    <location>
        <begin position="487"/>
        <end position="516"/>
    </location>
</feature>
<dbReference type="PROSITE" id="PS50088">
    <property type="entry name" value="ANK_REPEAT"/>
    <property type="match status" value="5"/>
</dbReference>
<dbReference type="EMBL" id="JAJTTA010000002">
    <property type="protein sequence ID" value="MCF0039834.1"/>
    <property type="molecule type" value="Genomic_DNA"/>
</dbReference>
<feature type="repeat" description="ANK" evidence="1">
    <location>
        <begin position="450"/>
        <end position="482"/>
    </location>
</feature>
<dbReference type="RefSeq" id="WP_234612272.1">
    <property type="nucleotide sequence ID" value="NZ_CP098806.1"/>
</dbReference>
<feature type="repeat" description="ANK" evidence="1">
    <location>
        <begin position="262"/>
        <end position="294"/>
    </location>
</feature>
<dbReference type="InterPro" id="IPR051616">
    <property type="entry name" value="Cul2-RING_E3_ligase_SR"/>
</dbReference>
<keyword evidence="1" id="KW-0040">ANK repeat</keyword>
<dbReference type="SUPFAM" id="SSF48403">
    <property type="entry name" value="Ankyrin repeat"/>
    <property type="match status" value="2"/>
</dbReference>
<comment type="caution">
    <text evidence="2">The sequence shown here is derived from an EMBL/GenBank/DDBJ whole genome shotgun (WGS) entry which is preliminary data.</text>
</comment>
<dbReference type="Proteomes" id="UP001139700">
    <property type="component" value="Unassembled WGS sequence"/>
</dbReference>